<name>A0AAE3QT36_9BACT</name>
<gene>
    <name evidence="8" type="ORF">QNI16_20905</name>
</gene>
<evidence type="ECO:0000256" key="5">
    <source>
        <dbReference type="ARBA" id="ARBA00023237"/>
    </source>
</evidence>
<dbReference type="SUPFAM" id="SSF48452">
    <property type="entry name" value="TPR-like"/>
    <property type="match status" value="1"/>
</dbReference>
<protein>
    <submittedName>
        <fullName evidence="8">RagB/SusD family nutrient uptake outer membrane protein</fullName>
    </submittedName>
</protein>
<dbReference type="Pfam" id="PF14322">
    <property type="entry name" value="SusD-like_3"/>
    <property type="match status" value="1"/>
</dbReference>
<evidence type="ECO:0000259" key="6">
    <source>
        <dbReference type="Pfam" id="PF07980"/>
    </source>
</evidence>
<dbReference type="Gene3D" id="1.25.40.390">
    <property type="match status" value="1"/>
</dbReference>
<evidence type="ECO:0000256" key="1">
    <source>
        <dbReference type="ARBA" id="ARBA00004442"/>
    </source>
</evidence>
<evidence type="ECO:0000259" key="7">
    <source>
        <dbReference type="Pfam" id="PF14322"/>
    </source>
</evidence>
<dbReference type="EMBL" id="JASJOS010000009">
    <property type="protein sequence ID" value="MDJ1482975.1"/>
    <property type="molecule type" value="Genomic_DNA"/>
</dbReference>
<comment type="similarity">
    <text evidence="2">Belongs to the SusD family.</text>
</comment>
<comment type="subcellular location">
    <subcellularLocation>
        <location evidence="1">Cell outer membrane</location>
    </subcellularLocation>
</comment>
<dbReference type="Pfam" id="PF07980">
    <property type="entry name" value="SusD_RagB"/>
    <property type="match status" value="1"/>
</dbReference>
<proteinExistence type="inferred from homology"/>
<dbReference type="RefSeq" id="WP_313982413.1">
    <property type="nucleotide sequence ID" value="NZ_JASJOS010000009.1"/>
</dbReference>
<evidence type="ECO:0000256" key="2">
    <source>
        <dbReference type="ARBA" id="ARBA00006275"/>
    </source>
</evidence>
<keyword evidence="4" id="KW-0472">Membrane</keyword>
<dbReference type="InterPro" id="IPR011990">
    <property type="entry name" value="TPR-like_helical_dom_sf"/>
</dbReference>
<evidence type="ECO:0000313" key="9">
    <source>
        <dbReference type="Proteomes" id="UP001241110"/>
    </source>
</evidence>
<feature type="domain" description="SusD-like N-terminal" evidence="7">
    <location>
        <begin position="20"/>
        <end position="207"/>
    </location>
</feature>
<comment type="caution">
    <text evidence="8">The sequence shown here is derived from an EMBL/GenBank/DDBJ whole genome shotgun (WGS) entry which is preliminary data.</text>
</comment>
<evidence type="ECO:0000256" key="4">
    <source>
        <dbReference type="ARBA" id="ARBA00023136"/>
    </source>
</evidence>
<keyword evidence="3" id="KW-0732">Signal</keyword>
<feature type="domain" description="RagB/SusD" evidence="6">
    <location>
        <begin position="389"/>
        <end position="462"/>
    </location>
</feature>
<reference evidence="8" key="1">
    <citation type="submission" date="2023-05" db="EMBL/GenBank/DDBJ databases">
        <authorList>
            <person name="Zhang X."/>
        </authorList>
    </citation>
    <scope>NUCLEOTIDE SEQUENCE</scope>
    <source>
        <strain evidence="8">YF14B1</strain>
    </source>
</reference>
<evidence type="ECO:0000313" key="8">
    <source>
        <dbReference type="EMBL" id="MDJ1482975.1"/>
    </source>
</evidence>
<dbReference type="Proteomes" id="UP001241110">
    <property type="component" value="Unassembled WGS sequence"/>
</dbReference>
<keyword evidence="5" id="KW-0998">Cell outer membrane</keyword>
<dbReference type="AlphaFoldDB" id="A0AAE3QT36"/>
<dbReference type="PROSITE" id="PS51257">
    <property type="entry name" value="PROKAR_LIPOPROTEIN"/>
    <property type="match status" value="1"/>
</dbReference>
<dbReference type="InterPro" id="IPR012944">
    <property type="entry name" value="SusD_RagB_dom"/>
</dbReference>
<accession>A0AAE3QT36</accession>
<evidence type="ECO:0000256" key="3">
    <source>
        <dbReference type="ARBA" id="ARBA00022729"/>
    </source>
</evidence>
<organism evidence="8 9">
    <name type="scientific">Xanthocytophaga flava</name>
    <dbReference type="NCBI Taxonomy" id="3048013"/>
    <lineage>
        <taxon>Bacteria</taxon>
        <taxon>Pseudomonadati</taxon>
        <taxon>Bacteroidota</taxon>
        <taxon>Cytophagia</taxon>
        <taxon>Cytophagales</taxon>
        <taxon>Rhodocytophagaceae</taxon>
        <taxon>Xanthocytophaga</taxon>
    </lineage>
</organism>
<dbReference type="GO" id="GO:0009279">
    <property type="term" value="C:cell outer membrane"/>
    <property type="evidence" value="ECO:0007669"/>
    <property type="project" value="UniProtKB-SubCell"/>
</dbReference>
<dbReference type="InterPro" id="IPR033985">
    <property type="entry name" value="SusD-like_N"/>
</dbReference>
<dbReference type="Gene3D" id="1.25.40.900">
    <property type="match status" value="1"/>
</dbReference>
<sequence length="495" mass="56611">MKKYILILIGLFILTSCSSYLDVKPNSQIDKDVLFESEEGFMEALVGVYIRCSKDDIYGHELTFGLLDVLAQNYTISSDISSGGYSYLQASLYNYNTPTFIEKKDKLWAGLYNAISNCNLILENIDNRTSVFREESNYKLIKGEALALRAYLHFDLLRMFTSTKPEAAGIPYVTKFTNQATPRSTVKEVLEKIVTDLLAAKELLKDSDPIVTEKYIIGYTASYDSNDLPDDGSTEESGPLFLQNRRQRMNYYAACGALARVYLYQNDKANALLQAREVIESGKFPWTKKADFTNDDDEKKDRILFKELLFAWDIPKRGGDLERWFRNENSTLMTGTNEGNIIYETGGVGAEDFRFKQWLQEKSDGRTNSLHVIKYNRDGDRNLHRLVAPALRLSEMYYIAAECVFDTDPAKAWEYFNTVRFNRGIGTKIEGQQSKEIFLSELIKEERKEFFGEGQVFYSYKRLNRNIIGQSGKIFTASDALFVLPLPDDEIAFGQ</sequence>